<proteinExistence type="predicted"/>
<evidence type="ECO:0000313" key="1">
    <source>
        <dbReference type="EMBL" id="KPQ45296.1"/>
    </source>
</evidence>
<dbReference type="SUPFAM" id="SSF75169">
    <property type="entry name" value="DsrEFH-like"/>
    <property type="match status" value="1"/>
</dbReference>
<dbReference type="AlphaFoldDB" id="A0A0P7ZJJ8"/>
<dbReference type="InterPro" id="IPR027396">
    <property type="entry name" value="DsrEFH-like"/>
</dbReference>
<gene>
    <name evidence="1" type="ORF">MPEBLZ_00177</name>
</gene>
<dbReference type="Proteomes" id="UP000050360">
    <property type="component" value="Unassembled WGS sequence"/>
</dbReference>
<reference evidence="1 2" key="1">
    <citation type="submission" date="2015-09" db="EMBL/GenBank/DDBJ databases">
        <title>A metagenomics-based metabolic model of nitrate-dependent anaerobic oxidation of methane by Methanoperedens-like archaea.</title>
        <authorList>
            <person name="Arshad A."/>
            <person name="Speth D.R."/>
            <person name="De Graaf R.M."/>
            <person name="Op Den Camp H.J."/>
            <person name="Jetten M.S."/>
            <person name="Welte C.U."/>
        </authorList>
    </citation>
    <scope>NUCLEOTIDE SEQUENCE [LARGE SCALE GENOMIC DNA]</scope>
</reference>
<comment type="caution">
    <text evidence="1">The sequence shown here is derived from an EMBL/GenBank/DDBJ whole genome shotgun (WGS) entry which is preliminary data.</text>
</comment>
<dbReference type="InterPro" id="IPR003787">
    <property type="entry name" value="Sulphur_relay_DsrE/F-like"/>
</dbReference>
<accession>A0A0P7ZJJ8</accession>
<name>A0A0P7ZJJ8_9EURY</name>
<protein>
    <submittedName>
        <fullName evidence="1">DsrE/DsrF-like family protein</fullName>
    </submittedName>
</protein>
<dbReference type="Gene3D" id="3.40.1260.10">
    <property type="entry name" value="DsrEFH-like"/>
    <property type="match status" value="1"/>
</dbReference>
<dbReference type="EMBL" id="LKCM01000015">
    <property type="protein sequence ID" value="KPQ45296.1"/>
    <property type="molecule type" value="Genomic_DNA"/>
</dbReference>
<dbReference type="Pfam" id="PF02635">
    <property type="entry name" value="DsrE"/>
    <property type="match status" value="1"/>
</dbReference>
<sequence length="124" mass="13435">MSKKVNVIVTQPPYGKEDAFSAVPMAASQVAAGNEASMIFVSGGVHSIVKGQKTGYGDQATWFKDVPTVESEITKNIELVSFYALDRDIAKRNIADTEIISGIKKITLPELTDMILEADVNLVF</sequence>
<organism evidence="1 2">
    <name type="scientific">Candidatus Methanoperedens nitratireducens</name>
    <dbReference type="NCBI Taxonomy" id="1392998"/>
    <lineage>
        <taxon>Archaea</taxon>
        <taxon>Methanobacteriati</taxon>
        <taxon>Methanobacteriota</taxon>
        <taxon>Stenosarchaea group</taxon>
        <taxon>Methanomicrobia</taxon>
        <taxon>Methanosarcinales</taxon>
        <taxon>ANME-2 cluster</taxon>
        <taxon>Candidatus Methanoperedentaceae</taxon>
        <taxon>Candidatus Methanoperedens</taxon>
    </lineage>
</organism>
<evidence type="ECO:0000313" key="2">
    <source>
        <dbReference type="Proteomes" id="UP000050360"/>
    </source>
</evidence>